<gene>
    <name evidence="2" type="ORF">MCU_01418</name>
</gene>
<evidence type="ECO:0000256" key="1">
    <source>
        <dbReference type="SAM" id="Phobius"/>
    </source>
</evidence>
<accession>A0ABP2QMC7</accession>
<protein>
    <submittedName>
        <fullName evidence="2">Uncharacterized protein</fullName>
    </submittedName>
</protein>
<keyword evidence="1" id="KW-1133">Transmembrane helix</keyword>
<dbReference type="RefSeq" id="WP_005774685.1">
    <property type="nucleotide sequence ID" value="NZ_JH725141.1"/>
</dbReference>
<reference evidence="2 3" key="1">
    <citation type="submission" date="2012-03" db="EMBL/GenBank/DDBJ databases">
        <title>The Genome Sequence of Bartonella elizabethae Re6043vi.</title>
        <authorList>
            <consortium name="The Broad Institute Genome Sequencing Platform"/>
            <consortium name="The Broad Institute Genome Sequencing Center for Infectious Disease"/>
            <person name="Feldgarden M."/>
            <person name="Kirby J."/>
            <person name="Kosoy M."/>
            <person name="Birtles R."/>
            <person name="Probert W.S."/>
            <person name="Chiaraviglio L."/>
            <person name="Young S.K."/>
            <person name="Zeng Q."/>
            <person name="Gargeya S."/>
            <person name="Fitzgerald M."/>
            <person name="Haas B."/>
            <person name="Abouelleil A."/>
            <person name="Alvarado L."/>
            <person name="Arachchi H.M."/>
            <person name="Berlin A."/>
            <person name="Chapman S.B."/>
            <person name="Gearin G."/>
            <person name="Goldberg J."/>
            <person name="Griggs A."/>
            <person name="Gujja S."/>
            <person name="Hansen M."/>
            <person name="Heiman D."/>
            <person name="Howarth C."/>
            <person name="Larimer J."/>
            <person name="Lui A."/>
            <person name="MacDonald P.J.P."/>
            <person name="McCowen C."/>
            <person name="Montmayeur A."/>
            <person name="Murphy C."/>
            <person name="Neiman D."/>
            <person name="Pearson M."/>
            <person name="Priest M."/>
            <person name="Roberts A."/>
            <person name="Saif S."/>
            <person name="Shea T."/>
            <person name="Sisk P."/>
            <person name="Stolte C."/>
            <person name="Sykes S."/>
            <person name="Wortman J."/>
            <person name="Nusbaum C."/>
            <person name="Birren B."/>
        </authorList>
    </citation>
    <scope>NUCLEOTIDE SEQUENCE [LARGE SCALE GENOMIC DNA]</scope>
    <source>
        <strain evidence="2 3">Re6043vi</strain>
    </source>
</reference>
<dbReference type="EMBL" id="AILW01000018">
    <property type="protein sequence ID" value="EJF82536.1"/>
    <property type="molecule type" value="Genomic_DNA"/>
</dbReference>
<feature type="transmembrane region" description="Helical" evidence="1">
    <location>
        <begin position="15"/>
        <end position="36"/>
    </location>
</feature>
<keyword evidence="3" id="KW-1185">Reference proteome</keyword>
<organism evidence="2 3">
    <name type="scientific">Bartonella elizabethae Re6043vi</name>
    <dbReference type="NCBI Taxonomy" id="1094554"/>
    <lineage>
        <taxon>Bacteria</taxon>
        <taxon>Pseudomonadati</taxon>
        <taxon>Pseudomonadota</taxon>
        <taxon>Alphaproteobacteria</taxon>
        <taxon>Hyphomicrobiales</taxon>
        <taxon>Bartonellaceae</taxon>
        <taxon>Bartonella</taxon>
    </lineage>
</organism>
<proteinExistence type="predicted"/>
<keyword evidence="1" id="KW-0472">Membrane</keyword>
<comment type="caution">
    <text evidence="2">The sequence shown here is derived from an EMBL/GenBank/DDBJ whole genome shotgun (WGS) entry which is preliminary data.</text>
</comment>
<evidence type="ECO:0000313" key="2">
    <source>
        <dbReference type="EMBL" id="EJF82536.1"/>
    </source>
</evidence>
<sequence>MEKKGFFSAVLLEPLAWMFTCAFLSLPIVFMMLFIITRQLEKMVRQLEEEVEQKKTPMILYRELYHENEGDK</sequence>
<dbReference type="Proteomes" id="UP000008942">
    <property type="component" value="Unassembled WGS sequence"/>
</dbReference>
<evidence type="ECO:0000313" key="3">
    <source>
        <dbReference type="Proteomes" id="UP000008942"/>
    </source>
</evidence>
<name>A0ABP2QMC7_BAREL</name>
<keyword evidence="1" id="KW-0812">Transmembrane</keyword>